<evidence type="ECO:0000313" key="2">
    <source>
        <dbReference type="Proteomes" id="UP000001494"/>
    </source>
</evidence>
<proteinExistence type="predicted"/>
<reference evidence="1 2" key="1">
    <citation type="journal article" date="2011" name="J. Bacteriol.">
        <title>Genome sequence of the ethanol-producing Zymomonas mobilis subsp. mobilis lectotype strain ATCC 10988.</title>
        <authorList>
            <person name="Pappas K.M."/>
            <person name="Kouvelis V.N."/>
            <person name="Saunders E."/>
            <person name="Brettin T.S."/>
            <person name="Bruce D."/>
            <person name="Detter C."/>
            <person name="Balakireva M."/>
            <person name="Han C.S."/>
            <person name="Savvakis G."/>
            <person name="Kyrpides N.C."/>
            <person name="Typas M.A."/>
        </authorList>
    </citation>
    <scope>NUCLEOTIDE SEQUENCE [LARGE SCALE GENOMIC DNA]</scope>
    <source>
        <strain evidence="2">ATCC 10988 / DSM 424 / CCUG 17860 / LMG 404 / NCIMB 8938 / NRRL B-806 / ZM1</strain>
        <plasmid evidence="1">pZMOB01</plasmid>
    </source>
</reference>
<organism evidence="1 2">
    <name type="scientific">Zymomonas mobilis subsp. mobilis (strain ATCC 10988 / DSM 424 / LMG 404 / NCIMB 8938 / NRRL B-806 / ZM1)</name>
    <dbReference type="NCBI Taxonomy" id="555217"/>
    <lineage>
        <taxon>Bacteria</taxon>
        <taxon>Pseudomonadati</taxon>
        <taxon>Pseudomonadota</taxon>
        <taxon>Alphaproteobacteria</taxon>
        <taxon>Sphingomonadales</taxon>
        <taxon>Zymomonadaceae</taxon>
        <taxon>Zymomonas</taxon>
    </lineage>
</organism>
<dbReference type="KEGG" id="zmm:Zmob_1756"/>
<dbReference type="AlphaFoldDB" id="A0A0H3G0R1"/>
<dbReference type="EMBL" id="CP002851">
    <property type="protein sequence ID" value="AEH63563.1"/>
    <property type="molecule type" value="Genomic_DNA"/>
</dbReference>
<dbReference type="Proteomes" id="UP000001494">
    <property type="component" value="Plasmid pZMOB01"/>
</dbReference>
<evidence type="ECO:0000313" key="1">
    <source>
        <dbReference type="EMBL" id="AEH63563.1"/>
    </source>
</evidence>
<name>A0A0H3G0R1_ZYMMA</name>
<dbReference type="HOGENOM" id="CLU_3207310_0_0_5"/>
<protein>
    <submittedName>
        <fullName evidence="1">Uncharacterized protein</fullName>
    </submittedName>
</protein>
<keyword evidence="1" id="KW-0614">Plasmid</keyword>
<sequence>MFKDTGTLFKDLGIYSGRVDRKRLTTTTDEDTVFGPATAWRAVAA</sequence>
<accession>A0A0H3G0R1</accession>
<geneLocation type="plasmid" evidence="1 2">
    <name>pZMOB01</name>
</geneLocation>
<gene>
    <name evidence="1" type="ordered locus">Zmob_1756</name>
</gene>